<evidence type="ECO:0000313" key="3">
    <source>
        <dbReference type="Proteomes" id="UP000037446"/>
    </source>
</evidence>
<accession>A0A0L1KCP9</accession>
<proteinExistence type="predicted"/>
<protein>
    <submittedName>
        <fullName evidence="2">HflK protein</fullName>
    </submittedName>
</protein>
<feature type="region of interest" description="Disordered" evidence="1">
    <location>
        <begin position="1"/>
        <end position="32"/>
    </location>
</feature>
<reference evidence="2" key="1">
    <citation type="submission" date="2015-02" db="EMBL/GenBank/DDBJ databases">
        <authorList>
            <person name="Chooi Y.-H."/>
        </authorList>
    </citation>
    <scope>NUCLEOTIDE SEQUENCE [LARGE SCALE GENOMIC DNA]</scope>
    <source>
        <strain evidence="2">LAMA 915</strain>
    </source>
</reference>
<comment type="caution">
    <text evidence="2">The sequence shown here is derived from an EMBL/GenBank/DDBJ whole genome shotgun (WGS) entry which is preliminary data.</text>
</comment>
<dbReference type="Proteomes" id="UP000037446">
    <property type="component" value="Unassembled WGS sequence"/>
</dbReference>
<evidence type="ECO:0000256" key="1">
    <source>
        <dbReference type="SAM" id="MobiDB-lite"/>
    </source>
</evidence>
<gene>
    <name evidence="2" type="ORF">J121_852</name>
</gene>
<evidence type="ECO:0000313" key="2">
    <source>
        <dbReference type="EMBL" id="KNH01713.1"/>
    </source>
</evidence>
<dbReference type="AlphaFoldDB" id="A0A0L1KCP9"/>
<dbReference type="EMBL" id="JYNE01000026">
    <property type="protein sequence ID" value="KNH01713.1"/>
    <property type="molecule type" value="Genomic_DNA"/>
</dbReference>
<sequence length="105" mass="11581">MVAHRRTSFLISAPRKAGAKADGPRRPFLTSAGTLLRRPPLSAQSLWWTAVGFNCDESRKVRHMDRGPADKMHQNPEWVQCGPSFAVRRSSPGSRRAARGGVPAF</sequence>
<organism evidence="2 3">
    <name type="scientific">Qipengyuania citrea LAMA 915</name>
    <dbReference type="NCBI Taxonomy" id="1306953"/>
    <lineage>
        <taxon>Bacteria</taxon>
        <taxon>Pseudomonadati</taxon>
        <taxon>Pseudomonadota</taxon>
        <taxon>Alphaproteobacteria</taxon>
        <taxon>Sphingomonadales</taxon>
        <taxon>Erythrobacteraceae</taxon>
        <taxon>Qipengyuania</taxon>
    </lineage>
</organism>
<name>A0A0L1KCP9_9SPHN</name>